<dbReference type="Proteomes" id="UP000177798">
    <property type="component" value="Chromosome 1"/>
</dbReference>
<dbReference type="EMBL" id="CP017814">
    <property type="protein sequence ID" value="APA05619.1"/>
    <property type="molecule type" value="Genomic_DNA"/>
</dbReference>
<protein>
    <submittedName>
        <fullName evidence="2">Uncharacterized protein</fullName>
    </submittedName>
</protein>
<reference evidence="3" key="1">
    <citation type="journal article" date="2017" name="Genome Biol. Evol.">
        <title>The complete genome sequence of the phytopathogenic fungus Sclerotinia sclerotiorum reveals insights into the genome architecture of broad host range pathogens.</title>
        <authorList>
            <person name="Derbyshire M."/>
            <person name="Denton-Giles M."/>
            <person name="Hegedus D."/>
            <person name="Seifbarghy S."/>
            <person name="Rollins J."/>
            <person name="van Kan J."/>
            <person name="Seidl M.F."/>
            <person name="Faino L."/>
            <person name="Mbengue M."/>
            <person name="Navaud O."/>
            <person name="Raffaele S."/>
            <person name="Hammond-Kosack K."/>
            <person name="Heard S."/>
            <person name="Oliver R."/>
        </authorList>
    </citation>
    <scope>NUCLEOTIDE SEQUENCE [LARGE SCALE GENOMIC DNA]</scope>
    <source>
        <strain evidence="3">ATCC 18683 / 1980 / Ss-1</strain>
    </source>
</reference>
<evidence type="ECO:0000313" key="3">
    <source>
        <dbReference type="Proteomes" id="UP000177798"/>
    </source>
</evidence>
<dbReference type="VEuPathDB" id="FungiDB:sscle_01g003890"/>
<accession>A0A1D9PSL7</accession>
<sequence>MEAARAENEEVKRQTFPQYNKRDRRDPAIALDRRGYATKDSGVPAELCGRYN</sequence>
<organism evidence="2 3">
    <name type="scientific">Sclerotinia sclerotiorum (strain ATCC 18683 / 1980 / Ss-1)</name>
    <name type="common">White mold</name>
    <name type="synonym">Whetzelinia sclerotiorum</name>
    <dbReference type="NCBI Taxonomy" id="665079"/>
    <lineage>
        <taxon>Eukaryota</taxon>
        <taxon>Fungi</taxon>
        <taxon>Dikarya</taxon>
        <taxon>Ascomycota</taxon>
        <taxon>Pezizomycotina</taxon>
        <taxon>Leotiomycetes</taxon>
        <taxon>Helotiales</taxon>
        <taxon>Sclerotiniaceae</taxon>
        <taxon>Sclerotinia</taxon>
    </lineage>
</organism>
<evidence type="ECO:0000256" key="1">
    <source>
        <dbReference type="SAM" id="MobiDB-lite"/>
    </source>
</evidence>
<feature type="region of interest" description="Disordered" evidence="1">
    <location>
        <begin position="1"/>
        <end position="52"/>
    </location>
</feature>
<dbReference type="OrthoDB" id="10506263at2759"/>
<dbReference type="AlphaFoldDB" id="A0A1D9PSL7"/>
<feature type="compositionally biased region" description="Basic and acidic residues" evidence="1">
    <location>
        <begin position="1"/>
        <end position="13"/>
    </location>
</feature>
<evidence type="ECO:0000313" key="2">
    <source>
        <dbReference type="EMBL" id="APA05619.1"/>
    </source>
</evidence>
<name>A0A1D9PSL7_SCLS1</name>
<gene>
    <name evidence="2" type="ORF">sscle_01g003890</name>
</gene>
<feature type="compositionally biased region" description="Basic and acidic residues" evidence="1">
    <location>
        <begin position="20"/>
        <end position="37"/>
    </location>
</feature>
<proteinExistence type="predicted"/>